<comment type="caution">
    <text evidence="1">The sequence shown here is derived from an EMBL/GenBank/DDBJ whole genome shotgun (WGS) entry which is preliminary data.</text>
</comment>
<dbReference type="InParanoid" id="A0A1V9XRS5"/>
<protein>
    <submittedName>
        <fullName evidence="1">Uncharacterized protein</fullName>
    </submittedName>
</protein>
<proteinExistence type="predicted"/>
<dbReference type="Proteomes" id="UP000192247">
    <property type="component" value="Unassembled WGS sequence"/>
</dbReference>
<accession>A0A1V9XRS5</accession>
<evidence type="ECO:0000313" key="1">
    <source>
        <dbReference type="EMBL" id="OQR76133.1"/>
    </source>
</evidence>
<dbReference type="EMBL" id="MNPL01005263">
    <property type="protein sequence ID" value="OQR76133.1"/>
    <property type="molecule type" value="Genomic_DNA"/>
</dbReference>
<reference evidence="1 2" key="1">
    <citation type="journal article" date="2017" name="Gigascience">
        <title>Draft genome of the honey bee ectoparasitic mite, Tropilaelaps mercedesae, is shaped by the parasitic life history.</title>
        <authorList>
            <person name="Dong X."/>
            <person name="Armstrong S.D."/>
            <person name="Xia D."/>
            <person name="Makepeace B.L."/>
            <person name="Darby A.C."/>
            <person name="Kadowaki T."/>
        </authorList>
    </citation>
    <scope>NUCLEOTIDE SEQUENCE [LARGE SCALE GENOMIC DNA]</scope>
    <source>
        <strain evidence="1">Wuxi-XJTLU</strain>
    </source>
</reference>
<organism evidence="1 2">
    <name type="scientific">Tropilaelaps mercedesae</name>
    <dbReference type="NCBI Taxonomy" id="418985"/>
    <lineage>
        <taxon>Eukaryota</taxon>
        <taxon>Metazoa</taxon>
        <taxon>Ecdysozoa</taxon>
        <taxon>Arthropoda</taxon>
        <taxon>Chelicerata</taxon>
        <taxon>Arachnida</taxon>
        <taxon>Acari</taxon>
        <taxon>Parasitiformes</taxon>
        <taxon>Mesostigmata</taxon>
        <taxon>Gamasina</taxon>
        <taxon>Dermanyssoidea</taxon>
        <taxon>Laelapidae</taxon>
        <taxon>Tropilaelaps</taxon>
    </lineage>
</organism>
<evidence type="ECO:0000313" key="2">
    <source>
        <dbReference type="Proteomes" id="UP000192247"/>
    </source>
</evidence>
<sequence length="142" mass="16482">TNELNANVWRRHNRDEQRAGSRRWRRSTPPKRAPCLRFVGLATAQTELLKHTKLDLLVVITDKVDSIRCCVLPLVTRERSRLRLLWRVVVAWRGGHSRERDAWSCACFFCAVSFFCFISLHERIGNVRPLVACSLDTNGTHR</sequence>
<feature type="non-terminal residue" evidence="1">
    <location>
        <position position="1"/>
    </location>
</feature>
<gene>
    <name evidence="1" type="ORF">BIW11_07975</name>
</gene>
<name>A0A1V9XRS5_9ACAR</name>
<dbReference type="AlphaFoldDB" id="A0A1V9XRS5"/>
<keyword evidence="2" id="KW-1185">Reference proteome</keyword>